<keyword evidence="3" id="KW-1185">Reference proteome</keyword>
<comment type="caution">
    <text evidence="2">The sequence shown here is derived from an EMBL/GenBank/DDBJ whole genome shotgun (WGS) entry which is preliminary data.</text>
</comment>
<protein>
    <recommendedName>
        <fullName evidence="4">Purine nucleoside phosphorylase</fullName>
    </recommendedName>
</protein>
<name>A0A069PE24_9BURK</name>
<evidence type="ECO:0000256" key="1">
    <source>
        <dbReference type="SAM" id="SignalP"/>
    </source>
</evidence>
<reference evidence="2 3" key="1">
    <citation type="submission" date="2014-03" db="EMBL/GenBank/DDBJ databases">
        <title>Draft Genome Sequences of Four Burkholderia Strains.</title>
        <authorList>
            <person name="Liu X.Y."/>
            <person name="Li C.X."/>
            <person name="Xu J.H."/>
        </authorList>
    </citation>
    <scope>NUCLEOTIDE SEQUENCE [LARGE SCALE GENOMIC DNA]</scope>
    <source>
        <strain evidence="2 3">DSM 50014</strain>
    </source>
</reference>
<sequence length="105" mass="10915">MKSLIQIVTVAAFLALPITSFAQSDAPVTRAEVQAQLAQLEQAGYNAGSDHAQYPAGILAAESRVGPRDAAASTDYGGVTNGTSQGGAEFHPLYDVGLTSIYLHH</sequence>
<proteinExistence type="predicted"/>
<dbReference type="InterPro" id="IPR025421">
    <property type="entry name" value="DUF4148"/>
</dbReference>
<dbReference type="EMBL" id="JFHC01000070">
    <property type="protein sequence ID" value="KDR38953.1"/>
    <property type="molecule type" value="Genomic_DNA"/>
</dbReference>
<dbReference type="AlphaFoldDB" id="A0A069PE24"/>
<feature type="chain" id="PRO_5007372187" description="Purine nucleoside phosphorylase" evidence="1">
    <location>
        <begin position="23"/>
        <end position="105"/>
    </location>
</feature>
<keyword evidence="1" id="KW-0732">Signal</keyword>
<organism evidence="2 3">
    <name type="scientific">Caballeronia glathei</name>
    <dbReference type="NCBI Taxonomy" id="60547"/>
    <lineage>
        <taxon>Bacteria</taxon>
        <taxon>Pseudomonadati</taxon>
        <taxon>Pseudomonadota</taxon>
        <taxon>Betaproteobacteria</taxon>
        <taxon>Burkholderiales</taxon>
        <taxon>Burkholderiaceae</taxon>
        <taxon>Caballeronia</taxon>
    </lineage>
</organism>
<evidence type="ECO:0000313" key="3">
    <source>
        <dbReference type="Proteomes" id="UP000027466"/>
    </source>
</evidence>
<gene>
    <name evidence="2" type="ORF">BG61_36265</name>
</gene>
<accession>A0A069PE24</accession>
<evidence type="ECO:0008006" key="4">
    <source>
        <dbReference type="Google" id="ProtNLM"/>
    </source>
</evidence>
<dbReference type="Pfam" id="PF13663">
    <property type="entry name" value="DUF4148"/>
    <property type="match status" value="1"/>
</dbReference>
<feature type="signal peptide" evidence="1">
    <location>
        <begin position="1"/>
        <end position="22"/>
    </location>
</feature>
<dbReference type="RefSeq" id="WP_035934671.1">
    <property type="nucleotide sequence ID" value="NZ_CADFFX010000005.1"/>
</dbReference>
<evidence type="ECO:0000313" key="2">
    <source>
        <dbReference type="EMBL" id="KDR38953.1"/>
    </source>
</evidence>
<dbReference type="Proteomes" id="UP000027466">
    <property type="component" value="Unassembled WGS sequence"/>
</dbReference>